<feature type="transmembrane region" description="Helical" evidence="1">
    <location>
        <begin position="48"/>
        <end position="73"/>
    </location>
</feature>
<dbReference type="Proteomes" id="UP000078290">
    <property type="component" value="Unassembled WGS sequence"/>
</dbReference>
<dbReference type="Pfam" id="PF14184">
    <property type="entry name" value="YrvL"/>
    <property type="match status" value="1"/>
</dbReference>
<evidence type="ECO:0008006" key="4">
    <source>
        <dbReference type="Google" id="ProtNLM"/>
    </source>
</evidence>
<evidence type="ECO:0000313" key="3">
    <source>
        <dbReference type="Proteomes" id="UP000078290"/>
    </source>
</evidence>
<name>A0A1B7KSF1_PARTM</name>
<dbReference type="InterPro" id="IPR025912">
    <property type="entry name" value="YrvL"/>
</dbReference>
<dbReference type="EMBL" id="LXMA01000020">
    <property type="protein sequence ID" value="OAT73024.1"/>
    <property type="molecule type" value="Genomic_DNA"/>
</dbReference>
<evidence type="ECO:0000313" key="2">
    <source>
        <dbReference type="EMBL" id="OAT73024.1"/>
    </source>
</evidence>
<dbReference type="AlphaFoldDB" id="A0A1B7KSF1"/>
<feature type="transmembrane region" description="Helical" evidence="1">
    <location>
        <begin position="7"/>
        <end position="36"/>
    </location>
</feature>
<proteinExistence type="predicted"/>
<comment type="caution">
    <text evidence="2">The sequence shown here is derived from an EMBL/GenBank/DDBJ whole genome shotgun (WGS) entry which is preliminary data.</text>
</comment>
<organism evidence="2 3">
    <name type="scientific">Parageobacillus thermoglucosidasius</name>
    <name type="common">Geobacillus thermoglucosidasius</name>
    <dbReference type="NCBI Taxonomy" id="1426"/>
    <lineage>
        <taxon>Bacteria</taxon>
        <taxon>Bacillati</taxon>
        <taxon>Bacillota</taxon>
        <taxon>Bacilli</taxon>
        <taxon>Bacillales</taxon>
        <taxon>Anoxybacillaceae</taxon>
        <taxon>Parageobacillus</taxon>
    </lineage>
</organism>
<accession>A0A1B7KSF1</accession>
<protein>
    <recommendedName>
        <fullName evidence="4">Regulatory protein YrvL</fullName>
    </recommendedName>
</protein>
<keyword evidence="1" id="KW-1133">Transmembrane helix</keyword>
<sequence>MNFLEKIIVVTALTLLVILSVAFIIGSIFFGITGFLNLFGVKYESFSSLLLFVLFFFLIGFILDFISIAFIRFATQNLRGKYKSFFTRMMIDCTFSWLSFHTADEMISGITIPFTTEILAVLLFFLIEIAFEDTEKRKLKRGR</sequence>
<keyword evidence="1" id="KW-0472">Membrane</keyword>
<reference evidence="3" key="1">
    <citation type="submission" date="2016-05" db="EMBL/GenBank/DDBJ databases">
        <authorList>
            <person name="Wang W."/>
            <person name="Zhu L."/>
        </authorList>
    </citation>
    <scope>NUCLEOTIDE SEQUENCE [LARGE SCALE GENOMIC DNA]</scope>
    <source>
        <strain evidence="3">W-2</strain>
    </source>
</reference>
<evidence type="ECO:0000256" key="1">
    <source>
        <dbReference type="SAM" id="Phobius"/>
    </source>
</evidence>
<feature type="transmembrane region" description="Helical" evidence="1">
    <location>
        <begin position="85"/>
        <end position="103"/>
    </location>
</feature>
<gene>
    <name evidence="2" type="ORF">A7K69_19315</name>
</gene>
<keyword evidence="1" id="KW-0812">Transmembrane</keyword>
<feature type="transmembrane region" description="Helical" evidence="1">
    <location>
        <begin position="109"/>
        <end position="131"/>
    </location>
</feature>